<dbReference type="Pfam" id="PF02581">
    <property type="entry name" value="TMP-TENI"/>
    <property type="match status" value="1"/>
</dbReference>
<dbReference type="GO" id="GO:0009228">
    <property type="term" value="P:thiamine biosynthetic process"/>
    <property type="evidence" value="ECO:0007669"/>
    <property type="project" value="UniProtKB-KW"/>
</dbReference>
<dbReference type="EMBL" id="MN079107">
    <property type="protein sequence ID" value="QEA05680.1"/>
    <property type="molecule type" value="Genomic_DNA"/>
</dbReference>
<dbReference type="AlphaFoldDB" id="A0A5B8RA88"/>
<sequence length="86" mass="9242">MLVAASCHDPDELDRALGVDADFVVLSPVHATPSHPETRPLGWHRFEDWIAAFPRPVYALGGMGADDLPEALAARAQGIAGIRGLW</sequence>
<dbReference type="CDD" id="cd00564">
    <property type="entry name" value="TMP_TenI"/>
    <property type="match status" value="1"/>
</dbReference>
<dbReference type="EC" id="2.5.1.3" evidence="2"/>
<evidence type="ECO:0000313" key="2">
    <source>
        <dbReference type="EMBL" id="QEA05680.1"/>
    </source>
</evidence>
<protein>
    <submittedName>
        <fullName evidence="2">Thiamine-phosphate synthase</fullName>
        <ecNumber evidence="2">2.5.1.3</ecNumber>
    </submittedName>
</protein>
<dbReference type="SUPFAM" id="SSF51391">
    <property type="entry name" value="Thiamin phosphate synthase"/>
    <property type="match status" value="1"/>
</dbReference>
<proteinExistence type="predicted"/>
<dbReference type="GO" id="GO:0004789">
    <property type="term" value="F:thiamine-phosphate diphosphorylase activity"/>
    <property type="evidence" value="ECO:0007669"/>
    <property type="project" value="UniProtKB-EC"/>
</dbReference>
<feature type="domain" description="Thiamine phosphate synthase/TenI" evidence="1">
    <location>
        <begin position="1"/>
        <end position="84"/>
    </location>
</feature>
<name>A0A5B8RA88_9ZZZZ</name>
<dbReference type="InterPro" id="IPR022998">
    <property type="entry name" value="ThiamineP_synth_TenI"/>
</dbReference>
<dbReference type="Gene3D" id="3.20.20.70">
    <property type="entry name" value="Aldolase class I"/>
    <property type="match status" value="1"/>
</dbReference>
<dbReference type="InterPro" id="IPR036206">
    <property type="entry name" value="ThiamineP_synth_sf"/>
</dbReference>
<dbReference type="InterPro" id="IPR013785">
    <property type="entry name" value="Aldolase_TIM"/>
</dbReference>
<accession>A0A5B8RA88</accession>
<organism evidence="2">
    <name type="scientific">uncultured organism</name>
    <dbReference type="NCBI Taxonomy" id="155900"/>
    <lineage>
        <taxon>unclassified sequences</taxon>
        <taxon>environmental samples</taxon>
    </lineage>
</organism>
<evidence type="ECO:0000259" key="1">
    <source>
        <dbReference type="Pfam" id="PF02581"/>
    </source>
</evidence>
<keyword evidence="2" id="KW-0808">Transferase</keyword>
<reference evidence="2" key="1">
    <citation type="submission" date="2019-06" db="EMBL/GenBank/DDBJ databases">
        <authorList>
            <person name="Murdoch R.W."/>
            <person name="Fathepure B."/>
        </authorList>
    </citation>
    <scope>NUCLEOTIDE SEQUENCE</scope>
</reference>
<gene>
    <name evidence="2" type="primary">thiE_1</name>
    <name evidence="2" type="ORF">KBTEX_02004</name>
</gene>